<dbReference type="EMBL" id="SMYL01000003">
    <property type="protein sequence ID" value="TDK66519.1"/>
    <property type="molecule type" value="Genomic_DNA"/>
</dbReference>
<gene>
    <name evidence="1" type="ORF">E2I14_08620</name>
</gene>
<evidence type="ECO:0000313" key="1">
    <source>
        <dbReference type="EMBL" id="TDK66519.1"/>
    </source>
</evidence>
<comment type="caution">
    <text evidence="1">The sequence shown here is derived from an EMBL/GenBank/DDBJ whole genome shotgun (WGS) entry which is preliminary data.</text>
</comment>
<dbReference type="InterPro" id="IPR027417">
    <property type="entry name" value="P-loop_NTPase"/>
</dbReference>
<proteinExistence type="predicted"/>
<dbReference type="Gene3D" id="3.40.50.300">
    <property type="entry name" value="P-loop containing nucleotide triphosphate hydrolases"/>
    <property type="match status" value="1"/>
</dbReference>
<sequence>MNILANQGKYYRPPGESDLELARSKILKMALLGSLEMFDESLVVGRYFLHPAWNKLDLTYKPQNVAANKKSNLEDRLSEIKALCGDQIYDQLLRMNQLDLRLLAAVNLEVQRRAKLVPDFNKKLDDFKTNCLALI</sequence>
<evidence type="ECO:0000313" key="2">
    <source>
        <dbReference type="Proteomes" id="UP000294829"/>
    </source>
</evidence>
<protein>
    <submittedName>
        <fullName evidence="1">Uncharacterized protein</fullName>
    </submittedName>
</protein>
<dbReference type="RefSeq" id="WP_133327483.1">
    <property type="nucleotide sequence ID" value="NZ_SMYL01000003.1"/>
</dbReference>
<organism evidence="1 2">
    <name type="scientific">Sapientia aquatica</name>
    <dbReference type="NCBI Taxonomy" id="1549640"/>
    <lineage>
        <taxon>Bacteria</taxon>
        <taxon>Pseudomonadati</taxon>
        <taxon>Pseudomonadota</taxon>
        <taxon>Betaproteobacteria</taxon>
        <taxon>Burkholderiales</taxon>
        <taxon>Oxalobacteraceae</taxon>
        <taxon>Sapientia</taxon>
    </lineage>
</organism>
<keyword evidence="2" id="KW-1185">Reference proteome</keyword>
<dbReference type="Proteomes" id="UP000294829">
    <property type="component" value="Unassembled WGS sequence"/>
</dbReference>
<dbReference type="AlphaFoldDB" id="A0A4R5W4K6"/>
<accession>A0A4R5W4K6</accession>
<name>A0A4R5W4K6_9BURK</name>
<reference evidence="1 2" key="1">
    <citation type="submission" date="2019-03" db="EMBL/GenBank/DDBJ databases">
        <title>Sapientia aquatica gen. nov., sp. nov., isolated from a crater lake.</title>
        <authorList>
            <person name="Felfoldi T."/>
            <person name="Szabo A."/>
            <person name="Toth E."/>
            <person name="Schumann P."/>
            <person name="Keki Z."/>
            <person name="Marialigeti K."/>
            <person name="Mathe I."/>
        </authorList>
    </citation>
    <scope>NUCLEOTIDE SEQUENCE [LARGE SCALE GENOMIC DNA]</scope>
    <source>
        <strain evidence="1 2">SA-152</strain>
    </source>
</reference>